<keyword evidence="1" id="KW-0479">Metal-binding</keyword>
<dbReference type="EMBL" id="JABSTU010000006">
    <property type="protein sequence ID" value="KAH8028011.1"/>
    <property type="molecule type" value="Genomic_DNA"/>
</dbReference>
<keyword evidence="4 5" id="KW-0238">DNA-binding</keyword>
<evidence type="ECO:0000313" key="7">
    <source>
        <dbReference type="EMBL" id="KAH8028011.1"/>
    </source>
</evidence>
<dbReference type="SMART" id="SM00692">
    <property type="entry name" value="DM3"/>
    <property type="match status" value="1"/>
</dbReference>
<gene>
    <name evidence="7" type="ORF">HPB51_012597</name>
</gene>
<evidence type="ECO:0000256" key="5">
    <source>
        <dbReference type="PROSITE-ProRule" id="PRU00309"/>
    </source>
</evidence>
<dbReference type="GO" id="GO:0008270">
    <property type="term" value="F:zinc ion binding"/>
    <property type="evidence" value="ECO:0007669"/>
    <property type="project" value="UniProtKB-KW"/>
</dbReference>
<reference evidence="7" key="2">
    <citation type="submission" date="2021-09" db="EMBL/GenBank/DDBJ databases">
        <authorList>
            <person name="Jia N."/>
            <person name="Wang J."/>
            <person name="Shi W."/>
            <person name="Du L."/>
            <person name="Sun Y."/>
            <person name="Zhan W."/>
            <person name="Jiang J."/>
            <person name="Wang Q."/>
            <person name="Zhang B."/>
            <person name="Ji P."/>
            <person name="Sakyi L.B."/>
            <person name="Cui X."/>
            <person name="Yuan T."/>
            <person name="Jiang B."/>
            <person name="Yang W."/>
            <person name="Lam T.T.-Y."/>
            <person name="Chang Q."/>
            <person name="Ding S."/>
            <person name="Wang X."/>
            <person name="Zhu J."/>
            <person name="Ruan X."/>
            <person name="Zhao L."/>
            <person name="Wei J."/>
            <person name="Que T."/>
            <person name="Du C."/>
            <person name="Cheng J."/>
            <person name="Dai P."/>
            <person name="Han X."/>
            <person name="Huang E."/>
            <person name="Gao Y."/>
            <person name="Liu J."/>
            <person name="Shao H."/>
            <person name="Ye R."/>
            <person name="Li L."/>
            <person name="Wei W."/>
            <person name="Wang X."/>
            <person name="Wang C."/>
            <person name="Huo Q."/>
            <person name="Li W."/>
            <person name="Guo W."/>
            <person name="Chen H."/>
            <person name="Chen S."/>
            <person name="Zhou L."/>
            <person name="Zhou L."/>
            <person name="Ni X."/>
            <person name="Tian J."/>
            <person name="Zhou Y."/>
            <person name="Sheng Y."/>
            <person name="Liu T."/>
            <person name="Pan Y."/>
            <person name="Xia L."/>
            <person name="Li J."/>
            <person name="Zhao F."/>
            <person name="Cao W."/>
        </authorList>
    </citation>
    <scope>NUCLEOTIDE SEQUENCE</scope>
    <source>
        <strain evidence="7">Rmic-2018</strain>
        <tissue evidence="7">Larvae</tissue>
    </source>
</reference>
<dbReference type="InterPro" id="IPR048367">
    <property type="entry name" value="TNP-like_RNaseH_C"/>
</dbReference>
<dbReference type="VEuPathDB" id="VectorBase:LOC119168745"/>
<comment type="caution">
    <text evidence="7">The sequence shown here is derived from an EMBL/GenBank/DDBJ whole genome shotgun (WGS) entry which is preliminary data.</text>
</comment>
<sequence length="550" mass="62090">MLCSAFDSCQCSTCCSVKFVVAKCGQQRPEMLKAKRQCKERTCFVPLCRSGYRSNEEKVSLFSAPTDPARLAEWESKIKRVDRRLTPKAVVCERHFESGYIERYFQTTVNGVVNEIARDKPRVKPDAVPTVFEDYPTHLVPKKAVKRKGRNICDQELAPKHQKRNVELADPESINYPIKTMTSRFAAEALRPCSKKAQALKDFLGFLSSRQCLAAGVGGFLSDSTADGLRVTISSTLSLLDYLVSQGFNYVMTSRLSQDTLENLFGIVRQSCGSNDPPTPTQFLIVYNCLSFYNLAKMVRSGNAELNGADAEISSLLSAQDAPAQEVRVAAIDHQIEEGNLVSVEHMLRSIPAEHRELVEQNSNDRLIHYMAGYVARKFLKRYDCMPCKTFLLETPNTESRNSEFTAICDKGGLLYPSQELFKAVKKLEDIFTVFFSREKLCSDSIVDVMLLVKETFGYALGCTQHSDALTAELTKFYVLTRLHFYVKGLNQSRQERRKKKLHAKISRCSWSLSRGSHVLGEYRACLIFCANKEFLLPTRVSHCFCFTVP</sequence>
<evidence type="ECO:0000259" key="6">
    <source>
        <dbReference type="PROSITE" id="PS50950"/>
    </source>
</evidence>
<evidence type="ECO:0000313" key="8">
    <source>
        <dbReference type="Proteomes" id="UP000821866"/>
    </source>
</evidence>
<dbReference type="Proteomes" id="UP000821866">
    <property type="component" value="Chromosome 4"/>
</dbReference>
<dbReference type="VEuPathDB" id="VectorBase:LOC119169848"/>
<proteinExistence type="predicted"/>
<keyword evidence="8" id="KW-1185">Reference proteome</keyword>
<dbReference type="GO" id="GO:0003677">
    <property type="term" value="F:DNA binding"/>
    <property type="evidence" value="ECO:0007669"/>
    <property type="project" value="UniProtKB-UniRule"/>
</dbReference>
<evidence type="ECO:0000256" key="2">
    <source>
        <dbReference type="ARBA" id="ARBA00022771"/>
    </source>
</evidence>
<dbReference type="AlphaFoldDB" id="A0A9J6E0K5"/>
<dbReference type="PANTHER" id="PTHR47577:SF2">
    <property type="entry name" value="THAP DOMAIN CONTAINING 9"/>
    <property type="match status" value="1"/>
</dbReference>
<dbReference type="PROSITE" id="PS50950">
    <property type="entry name" value="ZF_THAP"/>
    <property type="match status" value="1"/>
</dbReference>
<dbReference type="SMART" id="SM00980">
    <property type="entry name" value="THAP"/>
    <property type="match status" value="1"/>
</dbReference>
<dbReference type="SUPFAM" id="SSF57716">
    <property type="entry name" value="Glucocorticoid receptor-like (DNA-binding domain)"/>
    <property type="match status" value="1"/>
</dbReference>
<feature type="domain" description="THAP-type" evidence="6">
    <location>
        <begin position="39"/>
        <end position="132"/>
    </location>
</feature>
<name>A0A9J6E0K5_RHIMP</name>
<protein>
    <recommendedName>
        <fullName evidence="6">THAP-type domain-containing protein</fullName>
    </recommendedName>
</protein>
<reference evidence="7" key="1">
    <citation type="journal article" date="2020" name="Cell">
        <title>Large-Scale Comparative Analyses of Tick Genomes Elucidate Their Genetic Diversity and Vector Capacities.</title>
        <authorList>
            <consortium name="Tick Genome and Microbiome Consortium (TIGMIC)"/>
            <person name="Jia N."/>
            <person name="Wang J."/>
            <person name="Shi W."/>
            <person name="Du L."/>
            <person name="Sun Y."/>
            <person name="Zhan W."/>
            <person name="Jiang J.F."/>
            <person name="Wang Q."/>
            <person name="Zhang B."/>
            <person name="Ji P."/>
            <person name="Bell-Sakyi L."/>
            <person name="Cui X.M."/>
            <person name="Yuan T.T."/>
            <person name="Jiang B.G."/>
            <person name="Yang W.F."/>
            <person name="Lam T.T."/>
            <person name="Chang Q.C."/>
            <person name="Ding S.J."/>
            <person name="Wang X.J."/>
            <person name="Zhu J.G."/>
            <person name="Ruan X.D."/>
            <person name="Zhao L."/>
            <person name="Wei J.T."/>
            <person name="Ye R.Z."/>
            <person name="Que T.C."/>
            <person name="Du C.H."/>
            <person name="Zhou Y.H."/>
            <person name="Cheng J.X."/>
            <person name="Dai P.F."/>
            <person name="Guo W.B."/>
            <person name="Han X.H."/>
            <person name="Huang E.J."/>
            <person name="Li L.F."/>
            <person name="Wei W."/>
            <person name="Gao Y.C."/>
            <person name="Liu J.Z."/>
            <person name="Shao H.Z."/>
            <person name="Wang X."/>
            <person name="Wang C.C."/>
            <person name="Yang T.C."/>
            <person name="Huo Q.B."/>
            <person name="Li W."/>
            <person name="Chen H.Y."/>
            <person name="Chen S.E."/>
            <person name="Zhou L.G."/>
            <person name="Ni X.B."/>
            <person name="Tian J.H."/>
            <person name="Sheng Y."/>
            <person name="Liu T."/>
            <person name="Pan Y.S."/>
            <person name="Xia L.Y."/>
            <person name="Li J."/>
            <person name="Zhao F."/>
            <person name="Cao W.C."/>
        </authorList>
    </citation>
    <scope>NUCLEOTIDE SEQUENCE</scope>
    <source>
        <strain evidence="7">Rmic-2018</strain>
    </source>
</reference>
<evidence type="ECO:0000256" key="1">
    <source>
        <dbReference type="ARBA" id="ARBA00022723"/>
    </source>
</evidence>
<dbReference type="InterPro" id="IPR006612">
    <property type="entry name" value="THAP_Znf"/>
</dbReference>
<dbReference type="Pfam" id="PF05485">
    <property type="entry name" value="THAP"/>
    <property type="match status" value="1"/>
</dbReference>
<organism evidence="7 8">
    <name type="scientific">Rhipicephalus microplus</name>
    <name type="common">Cattle tick</name>
    <name type="synonym">Boophilus microplus</name>
    <dbReference type="NCBI Taxonomy" id="6941"/>
    <lineage>
        <taxon>Eukaryota</taxon>
        <taxon>Metazoa</taxon>
        <taxon>Ecdysozoa</taxon>
        <taxon>Arthropoda</taxon>
        <taxon>Chelicerata</taxon>
        <taxon>Arachnida</taxon>
        <taxon>Acari</taxon>
        <taxon>Parasitiformes</taxon>
        <taxon>Ixodida</taxon>
        <taxon>Ixodoidea</taxon>
        <taxon>Ixodidae</taxon>
        <taxon>Rhipicephalinae</taxon>
        <taxon>Rhipicephalus</taxon>
        <taxon>Boophilus</taxon>
    </lineage>
</organism>
<keyword evidence="2 5" id="KW-0863">Zinc-finger</keyword>
<dbReference type="PANTHER" id="PTHR47577">
    <property type="entry name" value="THAP DOMAIN-CONTAINING PROTEIN 6"/>
    <property type="match status" value="1"/>
</dbReference>
<dbReference type="Pfam" id="PF21789">
    <property type="entry name" value="TNP-like_RNaseH_C"/>
    <property type="match status" value="1"/>
</dbReference>
<evidence type="ECO:0000256" key="3">
    <source>
        <dbReference type="ARBA" id="ARBA00022833"/>
    </source>
</evidence>
<evidence type="ECO:0000256" key="4">
    <source>
        <dbReference type="ARBA" id="ARBA00023125"/>
    </source>
</evidence>
<accession>A0A9J6E0K5</accession>
<keyword evidence="3" id="KW-0862">Zinc</keyword>